<comment type="caution">
    <text evidence="2">The sequence shown here is derived from an EMBL/GenBank/DDBJ whole genome shotgun (WGS) entry which is preliminary data.</text>
</comment>
<feature type="compositionally biased region" description="Polar residues" evidence="1">
    <location>
        <begin position="49"/>
        <end position="64"/>
    </location>
</feature>
<proteinExistence type="predicted"/>
<dbReference type="EMBL" id="MU070266">
    <property type="protein sequence ID" value="KAF5828652.1"/>
    <property type="molecule type" value="Genomic_DNA"/>
</dbReference>
<feature type="compositionally biased region" description="Polar residues" evidence="1">
    <location>
        <begin position="169"/>
        <end position="179"/>
    </location>
</feature>
<gene>
    <name evidence="2" type="ORF">DUNSADRAFT_17279</name>
</gene>
<feature type="compositionally biased region" description="Low complexity" evidence="1">
    <location>
        <begin position="145"/>
        <end position="160"/>
    </location>
</feature>
<evidence type="ECO:0000313" key="3">
    <source>
        <dbReference type="Proteomes" id="UP000815325"/>
    </source>
</evidence>
<feature type="compositionally biased region" description="Low complexity" evidence="1">
    <location>
        <begin position="1"/>
        <end position="18"/>
    </location>
</feature>
<keyword evidence="3" id="KW-1185">Reference proteome</keyword>
<accession>A0ABQ7G218</accession>
<feature type="compositionally biased region" description="Polar residues" evidence="1">
    <location>
        <begin position="25"/>
        <end position="34"/>
    </location>
</feature>
<evidence type="ECO:0000313" key="2">
    <source>
        <dbReference type="EMBL" id="KAF5828652.1"/>
    </source>
</evidence>
<feature type="region of interest" description="Disordered" evidence="1">
    <location>
        <begin position="102"/>
        <end position="209"/>
    </location>
</feature>
<reference evidence="2" key="1">
    <citation type="submission" date="2017-08" db="EMBL/GenBank/DDBJ databases">
        <authorList>
            <person name="Polle J.E."/>
            <person name="Barry K."/>
            <person name="Cushman J."/>
            <person name="Schmutz J."/>
            <person name="Tran D."/>
            <person name="Hathwaick L.T."/>
            <person name="Yim W.C."/>
            <person name="Jenkins J."/>
            <person name="Mckie-Krisberg Z.M."/>
            <person name="Prochnik S."/>
            <person name="Lindquist E."/>
            <person name="Dockter R.B."/>
            <person name="Adam C."/>
            <person name="Molina H."/>
            <person name="Bunkerborg J."/>
            <person name="Jin E."/>
            <person name="Buchheim M."/>
            <person name="Magnuson J."/>
        </authorList>
    </citation>
    <scope>NUCLEOTIDE SEQUENCE</scope>
    <source>
        <strain evidence="2">CCAP 19/18</strain>
    </source>
</reference>
<organism evidence="2 3">
    <name type="scientific">Dunaliella salina</name>
    <name type="common">Green alga</name>
    <name type="synonym">Protococcus salinus</name>
    <dbReference type="NCBI Taxonomy" id="3046"/>
    <lineage>
        <taxon>Eukaryota</taxon>
        <taxon>Viridiplantae</taxon>
        <taxon>Chlorophyta</taxon>
        <taxon>core chlorophytes</taxon>
        <taxon>Chlorophyceae</taxon>
        <taxon>CS clade</taxon>
        <taxon>Chlamydomonadales</taxon>
        <taxon>Dunaliellaceae</taxon>
        <taxon>Dunaliella</taxon>
    </lineage>
</organism>
<evidence type="ECO:0000256" key="1">
    <source>
        <dbReference type="SAM" id="MobiDB-lite"/>
    </source>
</evidence>
<protein>
    <submittedName>
        <fullName evidence="2">Uncharacterized protein</fullName>
    </submittedName>
</protein>
<dbReference type="Proteomes" id="UP000815325">
    <property type="component" value="Unassembled WGS sequence"/>
</dbReference>
<feature type="region of interest" description="Disordered" evidence="1">
    <location>
        <begin position="1"/>
        <end position="64"/>
    </location>
</feature>
<feature type="compositionally biased region" description="Low complexity" evidence="1">
    <location>
        <begin position="186"/>
        <end position="205"/>
    </location>
</feature>
<name>A0ABQ7G218_DUNSA</name>
<feature type="compositionally biased region" description="Pro residues" evidence="1">
    <location>
        <begin position="123"/>
        <end position="133"/>
    </location>
</feature>
<sequence>MHLQQQQTQQQQQQVQLQGGRFVSTPASHSSQTPGAPRHTHHPGHALHATTSSRGGTSAGPSSSKIVVPVRSLRQKAAAAAAGGKDEPCVQLQEGEQGVHYGSRLANTMPPPLVPSSHDLALPPAPLPPPVPIDTPTGRAHRSSRSIGSAAAAAAGGARDSSCREPELVSNSPRGSSGARSHRHPTANAAAAPATNTTAPAAAAAHSPHSMAVRGVNGLPLHGPQNGGGLGVAFEENGVCGSNAFEAAHLGVSEGLVGVGGQLGGGPPSLLHNGGRMMDVAEPLGSISQAEADYLDFPFGDPGEPHDSLHSASLLSNGHMHHGLYHPHFGGVTVPAMHAAYMQPPEWGAR</sequence>